<dbReference type="GO" id="GO:0005524">
    <property type="term" value="F:ATP binding"/>
    <property type="evidence" value="ECO:0007669"/>
    <property type="project" value="UniProtKB-UniRule"/>
</dbReference>
<comment type="pathway">
    <text evidence="7">Metabolic intermediate biosynthesis; chorismate biosynthesis; chorismate from D-erythrose 4-phosphate and phosphoenolpyruvate: step 5/7.</text>
</comment>
<keyword evidence="4 7" id="KW-0418">Kinase</keyword>
<protein>
    <recommendedName>
        <fullName evidence="7">Shikimate kinase</fullName>
        <shortName evidence="7">SK</shortName>
        <ecNumber evidence="7">2.7.1.71</ecNumber>
    </recommendedName>
</protein>
<dbReference type="UniPathway" id="UPA00053">
    <property type="reaction ID" value="UER00088"/>
</dbReference>
<dbReference type="HAMAP" id="MF_00109">
    <property type="entry name" value="Shikimate_kinase"/>
    <property type="match status" value="1"/>
</dbReference>
<comment type="subunit">
    <text evidence="7">Monomer.</text>
</comment>
<dbReference type="PRINTS" id="PR01100">
    <property type="entry name" value="SHIKIMTKNASE"/>
</dbReference>
<dbReference type="InterPro" id="IPR031322">
    <property type="entry name" value="Shikimate/glucono_kinase"/>
</dbReference>
<feature type="binding site" evidence="7">
    <location>
        <position position="126"/>
    </location>
    <ligand>
        <name>ATP</name>
        <dbReference type="ChEBI" id="CHEBI:30616"/>
    </ligand>
</feature>
<feature type="binding site" evidence="7">
    <location>
        <position position="161"/>
    </location>
    <ligand>
        <name>ATP</name>
        <dbReference type="ChEBI" id="CHEBI:30616"/>
    </ligand>
</feature>
<dbReference type="Pfam" id="PF01202">
    <property type="entry name" value="SKI"/>
    <property type="match status" value="1"/>
</dbReference>
<dbReference type="NCBIfam" id="NF010552">
    <property type="entry name" value="PRK13946.1"/>
    <property type="match status" value="1"/>
</dbReference>
<dbReference type="EC" id="2.7.1.71" evidence="7"/>
<evidence type="ECO:0000256" key="1">
    <source>
        <dbReference type="ARBA" id="ARBA00022605"/>
    </source>
</evidence>
<comment type="similarity">
    <text evidence="7">Belongs to the shikimate kinase family.</text>
</comment>
<evidence type="ECO:0000256" key="2">
    <source>
        <dbReference type="ARBA" id="ARBA00022679"/>
    </source>
</evidence>
<keyword evidence="2 7" id="KW-0808">Transferase</keyword>
<keyword evidence="7" id="KW-0479">Metal-binding</keyword>
<feature type="binding site" evidence="7">
    <location>
        <position position="42"/>
    </location>
    <ligand>
        <name>substrate</name>
    </ligand>
</feature>
<proteinExistence type="inferred from homology"/>
<dbReference type="SUPFAM" id="SSF52540">
    <property type="entry name" value="P-loop containing nucleoside triphosphate hydrolases"/>
    <property type="match status" value="1"/>
</dbReference>
<evidence type="ECO:0000256" key="6">
    <source>
        <dbReference type="ARBA" id="ARBA00023141"/>
    </source>
</evidence>
<dbReference type="EMBL" id="BBVC01000066">
    <property type="protein sequence ID" value="GAO98533.1"/>
    <property type="molecule type" value="Genomic_DNA"/>
</dbReference>
<evidence type="ECO:0000256" key="3">
    <source>
        <dbReference type="ARBA" id="ARBA00022741"/>
    </source>
</evidence>
<keyword evidence="9" id="KW-1185">Reference proteome</keyword>
<dbReference type="Proteomes" id="UP000036771">
    <property type="component" value="Unassembled WGS sequence"/>
</dbReference>
<dbReference type="STRING" id="1629334.Cva_01195"/>
<name>A0A0K8ME98_9PROT</name>
<evidence type="ECO:0000256" key="4">
    <source>
        <dbReference type="ARBA" id="ARBA00022777"/>
    </source>
</evidence>
<evidence type="ECO:0000313" key="9">
    <source>
        <dbReference type="Proteomes" id="UP000036771"/>
    </source>
</evidence>
<sequence length="180" mass="20744">MTTARLIILPKTITLVGMMGVGKTSVGRKLAKQLSVMFRDSDQEVESAAGQTVSNIYEWYGEQAFKDTERRVISRLLSERPHILSTGVEAFIDPETRRIIKENSYSVWLNASLDTIYPRVAHRSHRPQLEKGNKQEILEQLINEYYPIYAEADIQIECDHQSADLTVDKIIDELETRFWK</sequence>
<dbReference type="CDD" id="cd00464">
    <property type="entry name" value="SK"/>
    <property type="match status" value="1"/>
</dbReference>
<dbReference type="OrthoDB" id="9800332at2"/>
<dbReference type="GO" id="GO:0004765">
    <property type="term" value="F:shikimate kinase activity"/>
    <property type="evidence" value="ECO:0007669"/>
    <property type="project" value="UniProtKB-UniRule"/>
</dbReference>
<comment type="subcellular location">
    <subcellularLocation>
        <location evidence="7">Cytoplasm</location>
    </subcellularLocation>
</comment>
<accession>A0A0K8ME98</accession>
<reference evidence="8 9" key="1">
    <citation type="submission" date="2015-03" db="EMBL/GenBank/DDBJ databases">
        <title>Caedibacter varicaedens, whole genome shotgun sequence.</title>
        <authorList>
            <person name="Suzuki H."/>
            <person name="Dapper A.L."/>
            <person name="Gibson A.K."/>
            <person name="Jackson C."/>
            <person name="Lee H."/>
            <person name="Pejaver V.R."/>
            <person name="Doak T."/>
            <person name="Lynch M."/>
        </authorList>
    </citation>
    <scope>NUCLEOTIDE SEQUENCE [LARGE SCALE GENOMIC DNA]</scope>
</reference>
<keyword evidence="7" id="KW-0460">Magnesium</keyword>
<comment type="caution">
    <text evidence="8">The sequence shown here is derived from an EMBL/GenBank/DDBJ whole genome shotgun (WGS) entry which is preliminary data.</text>
</comment>
<feature type="binding site" evidence="7">
    <location>
        <position position="24"/>
    </location>
    <ligand>
        <name>Mg(2+)</name>
        <dbReference type="ChEBI" id="CHEBI:18420"/>
    </ligand>
</feature>
<evidence type="ECO:0000256" key="7">
    <source>
        <dbReference type="HAMAP-Rule" id="MF_00109"/>
    </source>
</evidence>
<dbReference type="AlphaFoldDB" id="A0A0K8ME98"/>
<keyword evidence="5 7" id="KW-0067">ATP-binding</keyword>
<evidence type="ECO:0000256" key="5">
    <source>
        <dbReference type="ARBA" id="ARBA00022840"/>
    </source>
</evidence>
<feature type="binding site" evidence="7">
    <location>
        <begin position="20"/>
        <end position="25"/>
    </location>
    <ligand>
        <name>ATP</name>
        <dbReference type="ChEBI" id="CHEBI:30616"/>
    </ligand>
</feature>
<comment type="catalytic activity">
    <reaction evidence="7">
        <text>shikimate + ATP = 3-phosphoshikimate + ADP + H(+)</text>
        <dbReference type="Rhea" id="RHEA:13121"/>
        <dbReference type="ChEBI" id="CHEBI:15378"/>
        <dbReference type="ChEBI" id="CHEBI:30616"/>
        <dbReference type="ChEBI" id="CHEBI:36208"/>
        <dbReference type="ChEBI" id="CHEBI:145989"/>
        <dbReference type="ChEBI" id="CHEBI:456216"/>
        <dbReference type="EC" id="2.7.1.71"/>
    </reaction>
</comment>
<evidence type="ECO:0000313" key="8">
    <source>
        <dbReference type="EMBL" id="GAO98533.1"/>
    </source>
</evidence>
<comment type="caution">
    <text evidence="7">Lacks conserved residue(s) required for the propagation of feature annotation.</text>
</comment>
<keyword evidence="7" id="KW-0963">Cytoplasm</keyword>
<dbReference type="GO" id="GO:0005829">
    <property type="term" value="C:cytosol"/>
    <property type="evidence" value="ECO:0007669"/>
    <property type="project" value="TreeGrafter"/>
</dbReference>
<dbReference type="Gene3D" id="3.40.50.300">
    <property type="entry name" value="P-loop containing nucleotide triphosphate hydrolases"/>
    <property type="match status" value="1"/>
</dbReference>
<dbReference type="InterPro" id="IPR000623">
    <property type="entry name" value="Shikimate_kinase/TSH1"/>
</dbReference>
<dbReference type="GO" id="GO:0009423">
    <property type="term" value="P:chorismate biosynthetic process"/>
    <property type="evidence" value="ECO:0007669"/>
    <property type="project" value="UniProtKB-UniRule"/>
</dbReference>
<dbReference type="InterPro" id="IPR027417">
    <property type="entry name" value="P-loop_NTPase"/>
</dbReference>
<dbReference type="GO" id="GO:0008652">
    <property type="term" value="P:amino acid biosynthetic process"/>
    <property type="evidence" value="ECO:0007669"/>
    <property type="project" value="UniProtKB-KW"/>
</dbReference>
<comment type="function">
    <text evidence="7">Catalyzes the specific phosphorylation of the 3-hydroxyl group of shikimic acid using ATP as a cosubstrate.</text>
</comment>
<dbReference type="PANTHER" id="PTHR21087">
    <property type="entry name" value="SHIKIMATE KINASE"/>
    <property type="match status" value="1"/>
</dbReference>
<dbReference type="PANTHER" id="PTHR21087:SF16">
    <property type="entry name" value="SHIKIMATE KINASE 1, CHLOROPLASTIC"/>
    <property type="match status" value="1"/>
</dbReference>
<comment type="cofactor">
    <cofactor evidence="7">
        <name>Mg(2+)</name>
        <dbReference type="ChEBI" id="CHEBI:18420"/>
    </cofactor>
    <text evidence="7">Binds 1 Mg(2+) ion per subunit.</text>
</comment>
<keyword evidence="3 7" id="KW-0547">Nucleotide-binding</keyword>
<dbReference type="GO" id="GO:0009073">
    <property type="term" value="P:aromatic amino acid family biosynthetic process"/>
    <property type="evidence" value="ECO:0007669"/>
    <property type="project" value="UniProtKB-KW"/>
</dbReference>
<gene>
    <name evidence="7 8" type="primary">aroK</name>
    <name evidence="8" type="ORF">Cva_01195</name>
</gene>
<organism evidence="8 9">
    <name type="scientific">Caedimonas varicaedens</name>
    <dbReference type="NCBI Taxonomy" id="1629334"/>
    <lineage>
        <taxon>Bacteria</taxon>
        <taxon>Pseudomonadati</taxon>
        <taxon>Pseudomonadota</taxon>
        <taxon>Alphaproteobacteria</taxon>
        <taxon>Holosporales</taxon>
        <taxon>Caedimonadaceae</taxon>
        <taxon>Caedimonas</taxon>
    </lineage>
</organism>
<dbReference type="GO" id="GO:0000287">
    <property type="term" value="F:magnesium ion binding"/>
    <property type="evidence" value="ECO:0007669"/>
    <property type="project" value="UniProtKB-UniRule"/>
</dbReference>
<keyword evidence="1 7" id="KW-0028">Amino-acid biosynthesis</keyword>
<keyword evidence="6 7" id="KW-0057">Aromatic amino acid biosynthesis</keyword>